<evidence type="ECO:0000313" key="4">
    <source>
        <dbReference type="EMBL" id="KAH7170465.1"/>
    </source>
</evidence>
<evidence type="ECO:0000256" key="1">
    <source>
        <dbReference type="SAM" id="MobiDB-lite"/>
    </source>
</evidence>
<proteinExistence type="predicted"/>
<organism evidence="4 5">
    <name type="scientific">Dactylonectria macrodidyma</name>
    <dbReference type="NCBI Taxonomy" id="307937"/>
    <lineage>
        <taxon>Eukaryota</taxon>
        <taxon>Fungi</taxon>
        <taxon>Dikarya</taxon>
        <taxon>Ascomycota</taxon>
        <taxon>Pezizomycotina</taxon>
        <taxon>Sordariomycetes</taxon>
        <taxon>Hypocreomycetidae</taxon>
        <taxon>Hypocreales</taxon>
        <taxon>Nectriaceae</taxon>
        <taxon>Dactylonectria</taxon>
    </lineage>
</organism>
<feature type="compositionally biased region" description="Low complexity" evidence="1">
    <location>
        <begin position="97"/>
        <end position="118"/>
    </location>
</feature>
<dbReference type="EMBL" id="JAGMUV010000002">
    <property type="protein sequence ID" value="KAH7170465.1"/>
    <property type="molecule type" value="Genomic_DNA"/>
</dbReference>
<keyword evidence="5" id="KW-1185">Reference proteome</keyword>
<feature type="region of interest" description="Disordered" evidence="1">
    <location>
        <begin position="75"/>
        <end position="122"/>
    </location>
</feature>
<dbReference type="AlphaFoldDB" id="A0A9P9JP68"/>
<keyword evidence="2" id="KW-0732">Signal</keyword>
<dbReference type="Pfam" id="PF24855">
    <property type="entry name" value="DUF7729"/>
    <property type="match status" value="1"/>
</dbReference>
<evidence type="ECO:0000313" key="5">
    <source>
        <dbReference type="Proteomes" id="UP000738349"/>
    </source>
</evidence>
<feature type="chain" id="PRO_5040259686" description="DUF7729 domain-containing protein" evidence="2">
    <location>
        <begin position="35"/>
        <end position="392"/>
    </location>
</feature>
<feature type="domain" description="DUF7729" evidence="3">
    <location>
        <begin position="150"/>
        <end position="359"/>
    </location>
</feature>
<feature type="signal peptide" evidence="2">
    <location>
        <begin position="1"/>
        <end position="34"/>
    </location>
</feature>
<dbReference type="OrthoDB" id="2564812at2759"/>
<name>A0A9P9JP68_9HYPO</name>
<comment type="caution">
    <text evidence="4">The sequence shown here is derived from an EMBL/GenBank/DDBJ whole genome shotgun (WGS) entry which is preliminary data.</text>
</comment>
<accession>A0A9P9JP68</accession>
<protein>
    <recommendedName>
        <fullName evidence="3">DUF7729 domain-containing protein</fullName>
    </recommendedName>
</protein>
<dbReference type="PANTHER" id="PTHR39460">
    <property type="entry name" value="EXPRESSED PROTEIN"/>
    <property type="match status" value="1"/>
</dbReference>
<gene>
    <name evidence="4" type="ORF">EDB81DRAFT_166276</name>
</gene>
<dbReference type="InterPro" id="IPR056146">
    <property type="entry name" value="DUF7729"/>
</dbReference>
<dbReference type="Proteomes" id="UP000738349">
    <property type="component" value="Unassembled WGS sequence"/>
</dbReference>
<dbReference type="PANTHER" id="PTHR39460:SF1">
    <property type="entry name" value="C6 TRANSCRIPTION FACTOR"/>
    <property type="match status" value="1"/>
</dbReference>
<reference evidence="4" key="1">
    <citation type="journal article" date="2021" name="Nat. Commun.">
        <title>Genetic determinants of endophytism in the Arabidopsis root mycobiome.</title>
        <authorList>
            <person name="Mesny F."/>
            <person name="Miyauchi S."/>
            <person name="Thiergart T."/>
            <person name="Pickel B."/>
            <person name="Atanasova L."/>
            <person name="Karlsson M."/>
            <person name="Huettel B."/>
            <person name="Barry K.W."/>
            <person name="Haridas S."/>
            <person name="Chen C."/>
            <person name="Bauer D."/>
            <person name="Andreopoulos W."/>
            <person name="Pangilinan J."/>
            <person name="LaButti K."/>
            <person name="Riley R."/>
            <person name="Lipzen A."/>
            <person name="Clum A."/>
            <person name="Drula E."/>
            <person name="Henrissat B."/>
            <person name="Kohler A."/>
            <person name="Grigoriev I.V."/>
            <person name="Martin F.M."/>
            <person name="Hacquard S."/>
        </authorList>
    </citation>
    <scope>NUCLEOTIDE SEQUENCE</scope>
    <source>
        <strain evidence="4">MPI-CAGE-AT-0147</strain>
    </source>
</reference>
<evidence type="ECO:0000259" key="3">
    <source>
        <dbReference type="Pfam" id="PF24855"/>
    </source>
</evidence>
<evidence type="ECO:0000256" key="2">
    <source>
        <dbReference type="SAM" id="SignalP"/>
    </source>
</evidence>
<sequence>MAASAPSSHVARPSLRFTLSFLFVVLCLASGALARPETRHPHFRVRRSTDLADLEASIPSARNEANIFAEDQLRKRAVSASDDDDDEDITTDEASTKTKAASKTSTSSTTSPKTTAKTTSKDKATATVTTLTISITDSEVTATADVTSSPLPEAFDGDLDGELDIDGESNCPAFLESVLANPSYEACYPLSMMLQTSQGFFNAQKQLLSIVRVLDATCVANVTYCTEFFDAAAANLTAEGNCKKEYNSGNTVVKQFLFGLQAYEMMYQSTCLQDPDDDMYCFANAVTNLTTASNAYFYYLPYNLTLPGSTVPACSWCIQETMAIFHTASADRSQPITNTYEAAARQVNTICGLDFVNSSLAEAQTSASSNFMPSWTVMVTSIVGVALVHALL</sequence>
<feature type="compositionally biased region" description="Acidic residues" evidence="1">
    <location>
        <begin position="81"/>
        <end position="91"/>
    </location>
</feature>